<evidence type="ECO:0000313" key="4">
    <source>
        <dbReference type="EMBL" id="GCE13113.1"/>
    </source>
</evidence>
<dbReference type="Proteomes" id="UP000287352">
    <property type="component" value="Unassembled WGS sequence"/>
</dbReference>
<dbReference type="Pfam" id="PF00583">
    <property type="entry name" value="Acetyltransf_1"/>
    <property type="match status" value="1"/>
</dbReference>
<protein>
    <submittedName>
        <fullName evidence="4">GNAT family N-acetyltransferase</fullName>
    </submittedName>
</protein>
<evidence type="ECO:0000256" key="2">
    <source>
        <dbReference type="ARBA" id="ARBA00023315"/>
    </source>
</evidence>
<dbReference type="CDD" id="cd04301">
    <property type="entry name" value="NAT_SF"/>
    <property type="match status" value="1"/>
</dbReference>
<dbReference type="SUPFAM" id="SSF55729">
    <property type="entry name" value="Acyl-CoA N-acyltransferases (Nat)"/>
    <property type="match status" value="1"/>
</dbReference>
<comment type="caution">
    <text evidence="4">The sequence shown here is derived from an EMBL/GenBank/DDBJ whole genome shotgun (WGS) entry which is preliminary data.</text>
</comment>
<dbReference type="PROSITE" id="PS51186">
    <property type="entry name" value="GNAT"/>
    <property type="match status" value="1"/>
</dbReference>
<dbReference type="EMBL" id="BIFR01000001">
    <property type="protein sequence ID" value="GCE13113.1"/>
    <property type="molecule type" value="Genomic_DNA"/>
</dbReference>
<reference evidence="5" key="1">
    <citation type="submission" date="2018-12" db="EMBL/GenBank/DDBJ databases">
        <title>Tengunoibacter tsumagoiensis gen. nov., sp. nov., Dictyobacter kobayashii sp. nov., D. alpinus sp. nov., and D. joshuensis sp. nov. and description of Dictyobacteraceae fam. nov. within the order Ktedonobacterales isolated from Tengu-no-mugimeshi.</title>
        <authorList>
            <person name="Wang C.M."/>
            <person name="Zheng Y."/>
            <person name="Sakai Y."/>
            <person name="Toyoda A."/>
            <person name="Minakuchi Y."/>
            <person name="Abe K."/>
            <person name="Yokota A."/>
            <person name="Yabe S."/>
        </authorList>
    </citation>
    <scope>NUCLEOTIDE SEQUENCE [LARGE SCALE GENOMIC DNA]</scope>
    <source>
        <strain evidence="5">Uno3</strain>
    </source>
</reference>
<dbReference type="AlphaFoldDB" id="A0A402A1T6"/>
<evidence type="ECO:0000256" key="1">
    <source>
        <dbReference type="ARBA" id="ARBA00022679"/>
    </source>
</evidence>
<dbReference type="InterPro" id="IPR050832">
    <property type="entry name" value="Bact_Acetyltransf"/>
</dbReference>
<name>A0A402A1T6_9CHLR</name>
<dbReference type="InterPro" id="IPR000182">
    <property type="entry name" value="GNAT_dom"/>
</dbReference>
<accession>A0A402A1T6</accession>
<sequence length="155" mass="16925">MLKESGLSIREATRADSDQIKIVLRQAHLSTDDLLVEGTRYWLAEDANEQPVGTIGLELGNEAALLRSVAVIPAQRGQGIGAALVQQALAAVLQAGYQRIYLFSTGSGVYWQRSGFREVPVVELVASLPDAPQVRRYNQLGLLPTEVAWRLDLAQ</sequence>
<proteinExistence type="predicted"/>
<dbReference type="GO" id="GO:0016747">
    <property type="term" value="F:acyltransferase activity, transferring groups other than amino-acyl groups"/>
    <property type="evidence" value="ECO:0007669"/>
    <property type="project" value="InterPro"/>
</dbReference>
<keyword evidence="5" id="KW-1185">Reference proteome</keyword>
<keyword evidence="1 4" id="KW-0808">Transferase</keyword>
<dbReference type="RefSeq" id="WP_126580671.1">
    <property type="nucleotide sequence ID" value="NZ_BIFR01000001.1"/>
</dbReference>
<feature type="domain" description="N-acetyltransferase" evidence="3">
    <location>
        <begin position="7"/>
        <end position="135"/>
    </location>
</feature>
<dbReference type="OrthoDB" id="9803233at2"/>
<organism evidence="4 5">
    <name type="scientific">Tengunoibacter tsumagoiensis</name>
    <dbReference type="NCBI Taxonomy" id="2014871"/>
    <lineage>
        <taxon>Bacteria</taxon>
        <taxon>Bacillati</taxon>
        <taxon>Chloroflexota</taxon>
        <taxon>Ktedonobacteria</taxon>
        <taxon>Ktedonobacterales</taxon>
        <taxon>Dictyobacteraceae</taxon>
        <taxon>Tengunoibacter</taxon>
    </lineage>
</organism>
<evidence type="ECO:0000313" key="5">
    <source>
        <dbReference type="Proteomes" id="UP000287352"/>
    </source>
</evidence>
<dbReference type="Gene3D" id="3.40.630.30">
    <property type="match status" value="1"/>
</dbReference>
<dbReference type="PANTHER" id="PTHR43877">
    <property type="entry name" value="AMINOALKYLPHOSPHONATE N-ACETYLTRANSFERASE-RELATED-RELATED"/>
    <property type="match status" value="1"/>
</dbReference>
<gene>
    <name evidence="4" type="ORF">KTT_29720</name>
</gene>
<keyword evidence="2" id="KW-0012">Acyltransferase</keyword>
<evidence type="ECO:0000259" key="3">
    <source>
        <dbReference type="PROSITE" id="PS51186"/>
    </source>
</evidence>
<dbReference type="InterPro" id="IPR016181">
    <property type="entry name" value="Acyl_CoA_acyltransferase"/>
</dbReference>